<evidence type="ECO:0000313" key="1">
    <source>
        <dbReference type="EMBL" id="MCE5167063.1"/>
    </source>
</evidence>
<gene>
    <name evidence="1" type="ORF">HAX54_035510</name>
</gene>
<sequence length="111" mass="12822">LNQMVNFKDYTSPSSKLKYLIIESSERPAMQTRLLMWSLQSPLHRYTNIASSLPILARCIVQEEIRWGETVVFEGEYCHIPGYGEWAEDTLARSQEALITTDIYDAAYPLF</sequence>
<feature type="non-terminal residue" evidence="1">
    <location>
        <position position="1"/>
    </location>
</feature>
<keyword evidence="2" id="KW-1185">Reference proteome</keyword>
<reference evidence="1 2" key="1">
    <citation type="journal article" date="2021" name="BMC Genomics">
        <title>Datura genome reveals duplications of psychoactive alkaloid biosynthetic genes and high mutation rate following tissue culture.</title>
        <authorList>
            <person name="Rajewski A."/>
            <person name="Carter-House D."/>
            <person name="Stajich J."/>
            <person name="Litt A."/>
        </authorList>
    </citation>
    <scope>NUCLEOTIDE SEQUENCE [LARGE SCALE GENOMIC DNA]</scope>
    <source>
        <strain evidence="1">AR-01</strain>
    </source>
</reference>
<protein>
    <submittedName>
        <fullName evidence="1">Uncharacterized protein</fullName>
    </submittedName>
</protein>
<proteinExistence type="predicted"/>
<comment type="caution">
    <text evidence="1">The sequence shown here is derived from an EMBL/GenBank/DDBJ whole genome shotgun (WGS) entry which is preliminary data.</text>
</comment>
<name>A0ABS8Y8W1_DATST</name>
<dbReference type="Proteomes" id="UP000823775">
    <property type="component" value="Unassembled WGS sequence"/>
</dbReference>
<accession>A0ABS8Y8W1</accession>
<dbReference type="EMBL" id="JACEIK010046385">
    <property type="protein sequence ID" value="MCE5167063.1"/>
    <property type="molecule type" value="Genomic_DNA"/>
</dbReference>
<organism evidence="1 2">
    <name type="scientific">Datura stramonium</name>
    <name type="common">Jimsonweed</name>
    <name type="synonym">Common thornapple</name>
    <dbReference type="NCBI Taxonomy" id="4076"/>
    <lineage>
        <taxon>Eukaryota</taxon>
        <taxon>Viridiplantae</taxon>
        <taxon>Streptophyta</taxon>
        <taxon>Embryophyta</taxon>
        <taxon>Tracheophyta</taxon>
        <taxon>Spermatophyta</taxon>
        <taxon>Magnoliopsida</taxon>
        <taxon>eudicotyledons</taxon>
        <taxon>Gunneridae</taxon>
        <taxon>Pentapetalae</taxon>
        <taxon>asterids</taxon>
        <taxon>lamiids</taxon>
        <taxon>Solanales</taxon>
        <taxon>Solanaceae</taxon>
        <taxon>Solanoideae</taxon>
        <taxon>Datureae</taxon>
        <taxon>Datura</taxon>
    </lineage>
</organism>
<evidence type="ECO:0000313" key="2">
    <source>
        <dbReference type="Proteomes" id="UP000823775"/>
    </source>
</evidence>